<gene>
    <name evidence="2" type="ORF">BU26DRAFT_606279</name>
</gene>
<sequence>MYRRRESPETLQRLQARVNAYLEVLVLGRNDTIELPPLDYGVLDLPTRDVLPGEDLCVVCKRLDLSTIRGESDDEVEFLLGHVEDIVQTERCALCRLVKQSLLLNWTKLPLYAKDGSRIRCHLFIPGPHHGRGRREIVVLPLVPDSGDRDGALALDSRPTLKLLHDDLTLVKPDMSGKISDVARKIPLQCDLNFFAESYRTCRQKHGLRCEWFKFLPLPSSAKESGESLKAMSFAQDLRVIDIEKQSVIRAPFQCQFVALSYVWGKIEFLRLTKDNRAELEQDGALRKYKPPATVRDAMDLVRALGERYIWVDALCIVQDDNDDKKVQIQQMDIIYSAAVLTIVAAGGMDAHAPLPGLLPATRSPHQPIESINGLRFAATGPGLAETMSRLCWNTRGWTFQELALSKRALCFMPDQVYYMCRTGICSEDSIPEALQSSQTFPGRSLDVFGLNADRGVWHCYTSMVNQFTSREFTYESDVIDALDGLFSSLRTVEDEAFICGLPETFLDAALLWQLSAPLRRRKPLPSGEDIPSWSWAGWVGKTGYSWYINPDDIHAEITGWAITTSTDTYSLYVDPNYNSRSDYESVERSRWRGLRDGRLPSAGFEATSPPWKPSPWRSESPVEVRAKRAVQQKHASWQGDHSLSYKYSSDAHGLPRILSGTLCFKTRMASFIIGCDRGKWFVNEMRPGQRTLEPLLLLYREGRKPAIWVGTLLVETEEAKTMDQLSIGQFIILSSTSTCLSPIKYEYGVRLPANGTIYDETRFGPLRETSEEPPTLYNVMWINWRPSGSTRRGIGQVHRDGWELADSLERTIKLK</sequence>
<dbReference type="Proteomes" id="UP000800094">
    <property type="component" value="Unassembled WGS sequence"/>
</dbReference>
<dbReference type="OrthoDB" id="5135333at2759"/>
<dbReference type="PANTHER" id="PTHR33112">
    <property type="entry name" value="DOMAIN PROTEIN, PUTATIVE-RELATED"/>
    <property type="match status" value="1"/>
</dbReference>
<evidence type="ECO:0000313" key="3">
    <source>
        <dbReference type="Proteomes" id="UP000800094"/>
    </source>
</evidence>
<proteinExistence type="predicted"/>
<dbReference type="Pfam" id="PF06985">
    <property type="entry name" value="HET"/>
    <property type="match status" value="1"/>
</dbReference>
<feature type="domain" description="Heterokaryon incompatibility" evidence="1">
    <location>
        <begin position="257"/>
        <end position="402"/>
    </location>
</feature>
<reference evidence="2" key="1">
    <citation type="journal article" date="2020" name="Stud. Mycol.">
        <title>101 Dothideomycetes genomes: a test case for predicting lifestyles and emergence of pathogens.</title>
        <authorList>
            <person name="Haridas S."/>
            <person name="Albert R."/>
            <person name="Binder M."/>
            <person name="Bloem J."/>
            <person name="Labutti K."/>
            <person name="Salamov A."/>
            <person name="Andreopoulos B."/>
            <person name="Baker S."/>
            <person name="Barry K."/>
            <person name="Bills G."/>
            <person name="Bluhm B."/>
            <person name="Cannon C."/>
            <person name="Castanera R."/>
            <person name="Culley D."/>
            <person name="Daum C."/>
            <person name="Ezra D."/>
            <person name="Gonzalez J."/>
            <person name="Henrissat B."/>
            <person name="Kuo A."/>
            <person name="Liang C."/>
            <person name="Lipzen A."/>
            <person name="Lutzoni F."/>
            <person name="Magnuson J."/>
            <person name="Mondo S."/>
            <person name="Nolan M."/>
            <person name="Ohm R."/>
            <person name="Pangilinan J."/>
            <person name="Park H.-J."/>
            <person name="Ramirez L."/>
            <person name="Alfaro M."/>
            <person name="Sun H."/>
            <person name="Tritt A."/>
            <person name="Yoshinaga Y."/>
            <person name="Zwiers L.-H."/>
            <person name="Turgeon B."/>
            <person name="Goodwin S."/>
            <person name="Spatafora J."/>
            <person name="Crous P."/>
            <person name="Grigoriev I."/>
        </authorList>
    </citation>
    <scope>NUCLEOTIDE SEQUENCE</scope>
    <source>
        <strain evidence="2">CBS 122368</strain>
    </source>
</reference>
<dbReference type="GeneID" id="54588984"/>
<dbReference type="InterPro" id="IPR010730">
    <property type="entry name" value="HET"/>
</dbReference>
<evidence type="ECO:0000259" key="1">
    <source>
        <dbReference type="Pfam" id="PF06985"/>
    </source>
</evidence>
<name>A0A6A6I9P7_9PLEO</name>
<evidence type="ECO:0000313" key="2">
    <source>
        <dbReference type="EMBL" id="KAF2247304.1"/>
    </source>
</evidence>
<keyword evidence="3" id="KW-1185">Reference proteome</keyword>
<dbReference type="PANTHER" id="PTHR33112:SF12">
    <property type="entry name" value="HETEROKARYON INCOMPATIBILITY DOMAIN-CONTAINING PROTEIN"/>
    <property type="match status" value="1"/>
</dbReference>
<organism evidence="2 3">
    <name type="scientific">Trematosphaeria pertusa</name>
    <dbReference type="NCBI Taxonomy" id="390896"/>
    <lineage>
        <taxon>Eukaryota</taxon>
        <taxon>Fungi</taxon>
        <taxon>Dikarya</taxon>
        <taxon>Ascomycota</taxon>
        <taxon>Pezizomycotina</taxon>
        <taxon>Dothideomycetes</taxon>
        <taxon>Pleosporomycetidae</taxon>
        <taxon>Pleosporales</taxon>
        <taxon>Massarineae</taxon>
        <taxon>Trematosphaeriaceae</taxon>
        <taxon>Trematosphaeria</taxon>
    </lineage>
</organism>
<dbReference type="AlphaFoldDB" id="A0A6A6I9P7"/>
<dbReference type="RefSeq" id="XP_033682308.1">
    <property type="nucleotide sequence ID" value="XM_033835654.1"/>
</dbReference>
<dbReference type="EMBL" id="ML987197">
    <property type="protein sequence ID" value="KAF2247304.1"/>
    <property type="molecule type" value="Genomic_DNA"/>
</dbReference>
<accession>A0A6A6I9P7</accession>
<protein>
    <submittedName>
        <fullName evidence="2">HET-domain-containing protein</fullName>
    </submittedName>
</protein>